<keyword evidence="5" id="KW-0375">Hydrogen ion transport</keyword>
<comment type="similarity">
    <text evidence="2">Belongs to the ATPase delta chain family.</text>
</comment>
<evidence type="ECO:0000256" key="7">
    <source>
        <dbReference type="ARBA" id="ARBA00023136"/>
    </source>
</evidence>
<gene>
    <name evidence="9" type="ORF">E3N88_15246</name>
</gene>
<keyword evidence="4" id="KW-0813">Transport</keyword>
<protein>
    <recommendedName>
        <fullName evidence="11">ATP synthase delta chain, chloroplastic</fullName>
    </recommendedName>
</protein>
<sequence>MAATAAAALRQAPVTFESRTPSSFRASSVKPVNFSFSGGLRLPKLSIKLAGKSRRTGGASGARMADSAAGSYAAALAEVAVANGTLEATVKDLDSIDKLFSDESTFNFFTSPVVSLEEKRSLIDEITSTGKLQKHVCNFLNILIESKRIDLIKEIVKEFELVYNKLTNTELAIVSSVVQLEEQHLAQIAKQVQKLTGAENVRLKTVIDESLVAGFTIRYGNSGSKLIDMSVKKQLDEIAAQLEISDISLACTNLGMRSTKYLASNTPKVHERGGIGGGVCAYTLDGASKCFVHGRVLCPAFKINYNTQKDKWMLKELIAMCVKEEELQKL</sequence>
<evidence type="ECO:0000313" key="9">
    <source>
        <dbReference type="EMBL" id="KAD5507543.1"/>
    </source>
</evidence>
<evidence type="ECO:0000256" key="3">
    <source>
        <dbReference type="ARBA" id="ARBA00011648"/>
    </source>
</evidence>
<dbReference type="PANTHER" id="PTHR11910">
    <property type="entry name" value="ATP SYNTHASE DELTA CHAIN"/>
    <property type="match status" value="1"/>
</dbReference>
<dbReference type="Gene3D" id="1.10.520.20">
    <property type="entry name" value="N-terminal domain of the delta subunit of the F1F0-ATP synthase"/>
    <property type="match status" value="1"/>
</dbReference>
<comment type="caution">
    <text evidence="9">The sequence shown here is derived from an EMBL/GenBank/DDBJ whole genome shotgun (WGS) entry which is preliminary data.</text>
</comment>
<dbReference type="NCBIfam" id="TIGR01145">
    <property type="entry name" value="ATP_synt_delta"/>
    <property type="match status" value="1"/>
</dbReference>
<evidence type="ECO:0000256" key="6">
    <source>
        <dbReference type="ARBA" id="ARBA00023065"/>
    </source>
</evidence>
<dbReference type="InterPro" id="IPR020781">
    <property type="entry name" value="ATPase_OSCP/d_CS"/>
</dbReference>
<accession>A0A5N6NXN3</accession>
<dbReference type="OrthoDB" id="1262810at2759"/>
<dbReference type="AlphaFoldDB" id="A0A5N6NXN3"/>
<dbReference type="PROSITE" id="PS00389">
    <property type="entry name" value="ATPASE_DELTA"/>
    <property type="match status" value="1"/>
</dbReference>
<dbReference type="SUPFAM" id="SSF47928">
    <property type="entry name" value="N-terminal domain of the delta subunit of the F1F0-ATP synthase"/>
    <property type="match status" value="1"/>
</dbReference>
<organism evidence="9 10">
    <name type="scientific">Mikania micrantha</name>
    <name type="common">bitter vine</name>
    <dbReference type="NCBI Taxonomy" id="192012"/>
    <lineage>
        <taxon>Eukaryota</taxon>
        <taxon>Viridiplantae</taxon>
        <taxon>Streptophyta</taxon>
        <taxon>Embryophyta</taxon>
        <taxon>Tracheophyta</taxon>
        <taxon>Spermatophyta</taxon>
        <taxon>Magnoliopsida</taxon>
        <taxon>eudicotyledons</taxon>
        <taxon>Gunneridae</taxon>
        <taxon>Pentapetalae</taxon>
        <taxon>asterids</taxon>
        <taxon>campanulids</taxon>
        <taxon>Asterales</taxon>
        <taxon>Asteraceae</taxon>
        <taxon>Asteroideae</taxon>
        <taxon>Heliantheae alliance</taxon>
        <taxon>Eupatorieae</taxon>
        <taxon>Mikania</taxon>
    </lineage>
</organism>
<dbReference type="InterPro" id="IPR026015">
    <property type="entry name" value="ATP_synth_OSCP/delta_N_sf"/>
</dbReference>
<reference evidence="9 10" key="1">
    <citation type="submission" date="2019-05" db="EMBL/GenBank/DDBJ databases">
        <title>Mikania micrantha, genome provides insights into the molecular mechanism of rapid growth.</title>
        <authorList>
            <person name="Liu B."/>
        </authorList>
    </citation>
    <scope>NUCLEOTIDE SEQUENCE [LARGE SCALE GENOMIC DNA]</scope>
    <source>
        <strain evidence="9">NLD-2019</strain>
        <tissue evidence="9">Leaf</tissue>
    </source>
</reference>
<keyword evidence="7" id="KW-0472">Membrane</keyword>
<comment type="subcellular location">
    <subcellularLocation>
        <location evidence="1">Membrane</location>
    </subcellularLocation>
</comment>
<dbReference type="GO" id="GO:0046933">
    <property type="term" value="F:proton-transporting ATP synthase activity, rotational mechanism"/>
    <property type="evidence" value="ECO:0007669"/>
    <property type="project" value="InterPro"/>
</dbReference>
<dbReference type="Proteomes" id="UP000326396">
    <property type="component" value="Linkage Group LG16"/>
</dbReference>
<keyword evidence="8" id="KW-0066">ATP synthesis</keyword>
<evidence type="ECO:0000256" key="2">
    <source>
        <dbReference type="ARBA" id="ARBA00007046"/>
    </source>
</evidence>
<evidence type="ECO:0000256" key="1">
    <source>
        <dbReference type="ARBA" id="ARBA00004370"/>
    </source>
</evidence>
<dbReference type="PRINTS" id="PR00125">
    <property type="entry name" value="ATPASEDELTA"/>
</dbReference>
<proteinExistence type="inferred from homology"/>
<evidence type="ECO:0000256" key="5">
    <source>
        <dbReference type="ARBA" id="ARBA00022781"/>
    </source>
</evidence>
<dbReference type="InterPro" id="IPR000711">
    <property type="entry name" value="ATPase_OSCP/dsu"/>
</dbReference>
<dbReference type="EMBL" id="SZYD01000008">
    <property type="protein sequence ID" value="KAD5507543.1"/>
    <property type="molecule type" value="Genomic_DNA"/>
</dbReference>
<evidence type="ECO:0000256" key="8">
    <source>
        <dbReference type="ARBA" id="ARBA00023310"/>
    </source>
</evidence>
<dbReference type="GO" id="GO:0016020">
    <property type="term" value="C:membrane"/>
    <property type="evidence" value="ECO:0007669"/>
    <property type="project" value="UniProtKB-SubCell"/>
</dbReference>
<evidence type="ECO:0000256" key="4">
    <source>
        <dbReference type="ARBA" id="ARBA00022448"/>
    </source>
</evidence>
<name>A0A5N6NXN3_9ASTR</name>
<evidence type="ECO:0000313" key="10">
    <source>
        <dbReference type="Proteomes" id="UP000326396"/>
    </source>
</evidence>
<comment type="subunit">
    <text evidence="3">F-type ATPases have 2 components, CF(1) - the catalytic core - and CF(0) - the membrane proton channel. CF(1) has five subunits: alpha(3), beta(3), gamma(1), delta(1), epsilon(1). CF(0) has three main subunits: a, b and c.</text>
</comment>
<dbReference type="HAMAP" id="MF_01416">
    <property type="entry name" value="ATP_synth_delta_bact"/>
    <property type="match status" value="1"/>
</dbReference>
<keyword evidence="6" id="KW-0406">Ion transport</keyword>
<dbReference type="Pfam" id="PF00213">
    <property type="entry name" value="OSCP"/>
    <property type="match status" value="1"/>
</dbReference>
<keyword evidence="10" id="KW-1185">Reference proteome</keyword>
<evidence type="ECO:0008006" key="11">
    <source>
        <dbReference type="Google" id="ProtNLM"/>
    </source>
</evidence>